<dbReference type="Proteomes" id="UP000855471">
    <property type="component" value="Unassembled WGS sequence"/>
</dbReference>
<evidence type="ECO:0000313" key="1">
    <source>
        <dbReference type="EMBL" id="HAT3896000.1"/>
    </source>
</evidence>
<dbReference type="AlphaFoldDB" id="A0A5D4MPE3"/>
<reference evidence="1" key="2">
    <citation type="submission" date="2020-09" db="EMBL/GenBank/DDBJ databases">
        <authorList>
            <consortium name="NCBI Pathogen Detection Project"/>
        </authorList>
    </citation>
    <scope>NUCLEOTIDE SEQUENCE</scope>
    <source>
        <strain evidence="1">O50</strain>
    </source>
</reference>
<name>A0A5D4MPE3_CITFR</name>
<dbReference type="EMBL" id="DACSXJ010000001">
    <property type="protein sequence ID" value="HAT3896000.1"/>
    <property type="molecule type" value="Genomic_DNA"/>
</dbReference>
<comment type="caution">
    <text evidence="1">The sequence shown here is derived from an EMBL/GenBank/DDBJ whole genome shotgun (WGS) entry which is preliminary data.</text>
</comment>
<gene>
    <name evidence="1" type="ORF">I9Y29_000382</name>
</gene>
<sequence length="128" mass="14343">MSNEQAYIEAGMWPETGVKVSADVYYIYGGTPPEGKVLSADKKGNPVWTDAPKPTKEELIQAAEYERQRLLKLADATMLDWRTELMLGEISDANRVKLSAWMTYKNEVKSADVTTDPEHVNWPAPPEA</sequence>
<dbReference type="InterPro" id="IPR003458">
    <property type="entry name" value="Phage_T4_Gp38_tail_assem"/>
</dbReference>
<protein>
    <submittedName>
        <fullName evidence="1">Tail fiber assembly protein</fullName>
    </submittedName>
</protein>
<accession>A0A5D4MPE3</accession>
<reference evidence="1" key="1">
    <citation type="journal article" date="2018" name="Genome Biol.">
        <title>SKESA: strategic k-mer extension for scrupulous assemblies.</title>
        <authorList>
            <person name="Souvorov A."/>
            <person name="Agarwala R."/>
            <person name="Lipman D.J."/>
        </authorList>
    </citation>
    <scope>NUCLEOTIDE SEQUENCE</scope>
    <source>
        <strain evidence="1">O50</strain>
    </source>
</reference>
<dbReference type="Pfam" id="PF02413">
    <property type="entry name" value="Caudo_TAP"/>
    <property type="match status" value="1"/>
</dbReference>
<organism evidence="1">
    <name type="scientific">Citrobacter freundii</name>
    <dbReference type="NCBI Taxonomy" id="546"/>
    <lineage>
        <taxon>Bacteria</taxon>
        <taxon>Pseudomonadati</taxon>
        <taxon>Pseudomonadota</taxon>
        <taxon>Gammaproteobacteria</taxon>
        <taxon>Enterobacterales</taxon>
        <taxon>Enterobacteriaceae</taxon>
        <taxon>Citrobacter</taxon>
        <taxon>Citrobacter freundii complex</taxon>
    </lineage>
</organism>
<proteinExistence type="predicted"/>